<proteinExistence type="predicted"/>
<feature type="region of interest" description="Disordered" evidence="1">
    <location>
        <begin position="1"/>
        <end position="91"/>
    </location>
</feature>
<protein>
    <submittedName>
        <fullName evidence="2">Uncharacterized protein</fullName>
    </submittedName>
</protein>
<name>A0ABN0G3C3_9BURK</name>
<evidence type="ECO:0000313" key="2">
    <source>
        <dbReference type="EMBL" id="EIP86622.1"/>
    </source>
</evidence>
<dbReference type="EMBL" id="JH692064">
    <property type="protein sequence ID" value="EIP86622.1"/>
    <property type="molecule type" value="Genomic_DNA"/>
</dbReference>
<accession>A0ABN0G3C3</accession>
<sequence>MGTPTGGVRARRERSIVYSRPDRSAARSGIAIAVATRREPPSLRETKPRTRRMSAKRGAPALSPRSSANRPSSDDATRQRGSGVFNARCSPTAANTTICAGSVSLALRDTMWREPGGSYHVSPRP</sequence>
<dbReference type="Proteomes" id="UP000004682">
    <property type="component" value="Unassembled WGS sequence"/>
</dbReference>
<reference evidence="3" key="1">
    <citation type="journal article" date="2012" name="J. Bacteriol.">
        <title>Revised Genome Sequence of Burkholderia thailandensis MSMB43 with Improved Annotation.</title>
        <authorList>
            <person name="Zhuo Y."/>
            <person name="Liu L."/>
            <person name="Wang Q."/>
            <person name="Liu X."/>
            <person name="Ren B."/>
            <person name="Liu M."/>
            <person name="Ni P."/>
            <person name="Cheng Y.Q."/>
            <person name="Zhang L."/>
        </authorList>
    </citation>
    <scope>NUCLEOTIDE SEQUENCE [LARGE SCALE GENOMIC DNA]</scope>
    <source>
        <strain evidence="3">MSMB43</strain>
    </source>
</reference>
<keyword evidence="3" id="KW-1185">Reference proteome</keyword>
<evidence type="ECO:0000256" key="1">
    <source>
        <dbReference type="SAM" id="MobiDB-lite"/>
    </source>
</evidence>
<evidence type="ECO:0000313" key="3">
    <source>
        <dbReference type="Proteomes" id="UP000004682"/>
    </source>
</evidence>
<feature type="compositionally biased region" description="Basic and acidic residues" evidence="1">
    <location>
        <begin position="36"/>
        <end position="48"/>
    </location>
</feature>
<organism evidence="2 3">
    <name type="scientific">Burkholderia humptydooensis MSMB43</name>
    <dbReference type="NCBI Taxonomy" id="441157"/>
    <lineage>
        <taxon>Bacteria</taxon>
        <taxon>Pseudomonadati</taxon>
        <taxon>Pseudomonadota</taxon>
        <taxon>Betaproteobacteria</taxon>
        <taxon>Burkholderiales</taxon>
        <taxon>Burkholderiaceae</taxon>
        <taxon>Burkholderia</taxon>
        <taxon>pseudomallei group</taxon>
    </lineage>
</organism>
<gene>
    <name evidence="2" type="ORF">A33K_16225</name>
</gene>